<evidence type="ECO:0000313" key="11">
    <source>
        <dbReference type="EMBL" id="ANB16559.1"/>
    </source>
</evidence>
<dbReference type="PATRIC" id="fig|1300342.3.peg.511"/>
<sequence length="304" mass="32088">MNILRIATRQSALALWQAEHAAALLRQRHPGLIVELLPMTTRGDRILDRPLADIGGKGLFLKELEVAMQEGLADIAVHSFKDVPMELEPGFAIGCVLERADAADAFVSNGYAQIAALPQGARVGTSSLRRQAQLRALRPDLALLDLRGNVNTRLAKLDAGEYDAIVLACAGLERLALGTRIRSRLAAPHWLPAAAQGAIAIEMRSGDARIADLLAPLDDAGTHRCVAAERAFSQALAGSCQVSLAAQAIETDRGLHLWGLVGDAADGTLLRAQAQGPADDPQALGRVVAADLVAQGALRLLGRA</sequence>
<accession>A0A167GHC9</accession>
<evidence type="ECO:0000256" key="7">
    <source>
        <dbReference type="ARBA" id="ARBA00048169"/>
    </source>
</evidence>
<feature type="domain" description="Porphobilinogen deaminase C-terminal" evidence="10">
    <location>
        <begin position="224"/>
        <end position="293"/>
    </location>
</feature>
<dbReference type="KEGG" id="dko:I596_522"/>
<dbReference type="InterPro" id="IPR036803">
    <property type="entry name" value="Porphobilinogen_deaminase_C_sf"/>
</dbReference>
<dbReference type="SUPFAM" id="SSF54782">
    <property type="entry name" value="Porphobilinogen deaminase (hydroxymethylbilane synthase), C-terminal domain"/>
    <property type="match status" value="1"/>
</dbReference>
<protein>
    <recommendedName>
        <fullName evidence="8">Porphobilinogen deaminase</fullName>
        <shortName evidence="8">PBG</shortName>
        <ecNumber evidence="8">2.5.1.61</ecNumber>
    </recommendedName>
    <alternativeName>
        <fullName evidence="8">Hydroxymethylbilane synthase</fullName>
        <shortName evidence="8">HMBS</shortName>
    </alternativeName>
    <alternativeName>
        <fullName evidence="8">Pre-uroporphyrinogen synthase</fullName>
    </alternativeName>
</protein>
<gene>
    <name evidence="8" type="primary">hemC</name>
    <name evidence="11" type="ORF">I596_522</name>
</gene>
<reference evidence="11 12" key="1">
    <citation type="submission" date="2016-04" db="EMBL/GenBank/DDBJ databases">
        <title>Complete genome sequence of Dokdonella koreensis DS-123T.</title>
        <authorList>
            <person name="Kim J.F."/>
            <person name="Lee H."/>
            <person name="Kwak M.-J."/>
        </authorList>
    </citation>
    <scope>NUCLEOTIDE SEQUENCE [LARGE SCALE GENOMIC DNA]</scope>
    <source>
        <strain evidence="11 12">DS-123</strain>
    </source>
</reference>
<dbReference type="GO" id="GO:0004418">
    <property type="term" value="F:hydroxymethylbilane synthase activity"/>
    <property type="evidence" value="ECO:0007669"/>
    <property type="project" value="UniProtKB-UniRule"/>
</dbReference>
<comment type="cofactor">
    <cofactor evidence="8">
        <name>dipyrromethane</name>
        <dbReference type="ChEBI" id="CHEBI:60342"/>
    </cofactor>
    <text evidence="8">Binds 1 dipyrromethane group covalently.</text>
</comment>
<dbReference type="UniPathway" id="UPA00251">
    <property type="reaction ID" value="UER00319"/>
</dbReference>
<dbReference type="PRINTS" id="PR00151">
    <property type="entry name" value="PORPHBDMNASE"/>
</dbReference>
<dbReference type="EC" id="2.5.1.61" evidence="8"/>
<evidence type="ECO:0000256" key="8">
    <source>
        <dbReference type="HAMAP-Rule" id="MF_00260"/>
    </source>
</evidence>
<dbReference type="Pfam" id="PF01379">
    <property type="entry name" value="Porphobil_deam"/>
    <property type="match status" value="1"/>
</dbReference>
<dbReference type="FunFam" id="3.40.190.10:FF:000004">
    <property type="entry name" value="Porphobilinogen deaminase"/>
    <property type="match status" value="1"/>
</dbReference>
<evidence type="ECO:0000256" key="6">
    <source>
        <dbReference type="ARBA" id="ARBA00023244"/>
    </source>
</evidence>
<feature type="modified residue" description="S-(dipyrrolylmethanemethyl)cysteine" evidence="8">
    <location>
        <position position="240"/>
    </location>
</feature>
<dbReference type="EMBL" id="CP015249">
    <property type="protein sequence ID" value="ANB16559.1"/>
    <property type="molecule type" value="Genomic_DNA"/>
</dbReference>
<dbReference type="InterPro" id="IPR000860">
    <property type="entry name" value="HemC"/>
</dbReference>
<evidence type="ECO:0000256" key="5">
    <source>
        <dbReference type="ARBA" id="ARBA00022679"/>
    </source>
</evidence>
<comment type="miscellaneous">
    <text evidence="8">The porphobilinogen subunits are added to the dipyrromethane group.</text>
</comment>
<dbReference type="Proteomes" id="UP000076830">
    <property type="component" value="Chromosome"/>
</dbReference>
<dbReference type="GO" id="GO:0005737">
    <property type="term" value="C:cytoplasm"/>
    <property type="evidence" value="ECO:0007669"/>
    <property type="project" value="UniProtKB-UniRule"/>
</dbReference>
<dbReference type="InterPro" id="IPR022418">
    <property type="entry name" value="Porphobilinogen_deaminase_C"/>
</dbReference>
<feature type="domain" description="Porphobilinogen deaminase N-terminal" evidence="9">
    <location>
        <begin position="4"/>
        <end position="211"/>
    </location>
</feature>
<evidence type="ECO:0000256" key="2">
    <source>
        <dbReference type="ARBA" id="ARBA00004735"/>
    </source>
</evidence>
<dbReference type="RefSeq" id="WP_067643666.1">
    <property type="nucleotide sequence ID" value="NZ_CP015249.1"/>
</dbReference>
<dbReference type="InterPro" id="IPR022417">
    <property type="entry name" value="Porphobilin_deaminase_N"/>
</dbReference>
<evidence type="ECO:0000256" key="1">
    <source>
        <dbReference type="ARBA" id="ARBA00002869"/>
    </source>
</evidence>
<dbReference type="FunFam" id="3.40.190.10:FF:000005">
    <property type="entry name" value="Porphobilinogen deaminase"/>
    <property type="match status" value="1"/>
</dbReference>
<dbReference type="NCBIfam" id="TIGR00212">
    <property type="entry name" value="hemC"/>
    <property type="match status" value="1"/>
</dbReference>
<dbReference type="OrthoDB" id="9810298at2"/>
<dbReference type="CDD" id="cd13646">
    <property type="entry name" value="PBP2_EcHMBS_like"/>
    <property type="match status" value="1"/>
</dbReference>
<evidence type="ECO:0000313" key="12">
    <source>
        <dbReference type="Proteomes" id="UP000076830"/>
    </source>
</evidence>
<evidence type="ECO:0000256" key="3">
    <source>
        <dbReference type="ARBA" id="ARBA00005638"/>
    </source>
</evidence>
<comment type="subunit">
    <text evidence="4 8">Monomer.</text>
</comment>
<dbReference type="Pfam" id="PF03900">
    <property type="entry name" value="Porphobil_deamC"/>
    <property type="match status" value="1"/>
</dbReference>
<dbReference type="PANTHER" id="PTHR11557">
    <property type="entry name" value="PORPHOBILINOGEN DEAMINASE"/>
    <property type="match status" value="1"/>
</dbReference>
<comment type="function">
    <text evidence="1 8">Tetrapolymerization of the monopyrrole PBG into the hydroxymethylbilane pre-uroporphyrinogen in several discrete steps.</text>
</comment>
<organism evidence="11 12">
    <name type="scientific">Dokdonella koreensis DS-123</name>
    <dbReference type="NCBI Taxonomy" id="1300342"/>
    <lineage>
        <taxon>Bacteria</taxon>
        <taxon>Pseudomonadati</taxon>
        <taxon>Pseudomonadota</taxon>
        <taxon>Gammaproteobacteria</taxon>
        <taxon>Lysobacterales</taxon>
        <taxon>Rhodanobacteraceae</taxon>
        <taxon>Dokdonella</taxon>
    </lineage>
</organism>
<dbReference type="PANTHER" id="PTHR11557:SF0">
    <property type="entry name" value="PORPHOBILINOGEN DEAMINASE"/>
    <property type="match status" value="1"/>
</dbReference>
<dbReference type="Gene3D" id="3.30.160.40">
    <property type="entry name" value="Porphobilinogen deaminase, C-terminal domain"/>
    <property type="match status" value="1"/>
</dbReference>
<comment type="catalytic activity">
    <reaction evidence="7 8">
        <text>4 porphobilinogen + H2O = hydroxymethylbilane + 4 NH4(+)</text>
        <dbReference type="Rhea" id="RHEA:13185"/>
        <dbReference type="ChEBI" id="CHEBI:15377"/>
        <dbReference type="ChEBI" id="CHEBI:28938"/>
        <dbReference type="ChEBI" id="CHEBI:57845"/>
        <dbReference type="ChEBI" id="CHEBI:58126"/>
        <dbReference type="EC" id="2.5.1.61"/>
    </reaction>
</comment>
<dbReference type="STRING" id="1300342.I596_522"/>
<evidence type="ECO:0000259" key="9">
    <source>
        <dbReference type="Pfam" id="PF01379"/>
    </source>
</evidence>
<comment type="similarity">
    <text evidence="3 8">Belongs to the HMBS family.</text>
</comment>
<comment type="pathway">
    <text evidence="2">Porphyrin-containing compound metabolism; protoporphyrin-IX biosynthesis; coproporphyrinogen-III from 5-aminolevulinate: step 2/4.</text>
</comment>
<dbReference type="PIRSF" id="PIRSF001438">
    <property type="entry name" value="4pyrrol_synth_OHMeBilane_synth"/>
    <property type="match status" value="1"/>
</dbReference>
<dbReference type="Gene3D" id="3.40.190.10">
    <property type="entry name" value="Periplasmic binding protein-like II"/>
    <property type="match status" value="2"/>
</dbReference>
<keyword evidence="5 8" id="KW-0808">Transferase</keyword>
<keyword evidence="12" id="KW-1185">Reference proteome</keyword>
<dbReference type="SUPFAM" id="SSF53850">
    <property type="entry name" value="Periplasmic binding protein-like II"/>
    <property type="match status" value="1"/>
</dbReference>
<evidence type="ECO:0000256" key="4">
    <source>
        <dbReference type="ARBA" id="ARBA00011245"/>
    </source>
</evidence>
<name>A0A167GHC9_9GAMM</name>
<proteinExistence type="inferred from homology"/>
<dbReference type="GO" id="GO:0006782">
    <property type="term" value="P:protoporphyrinogen IX biosynthetic process"/>
    <property type="evidence" value="ECO:0007669"/>
    <property type="project" value="UniProtKB-UniRule"/>
</dbReference>
<evidence type="ECO:0000259" key="10">
    <source>
        <dbReference type="Pfam" id="PF03900"/>
    </source>
</evidence>
<keyword evidence="6 8" id="KW-0627">Porphyrin biosynthesis</keyword>
<dbReference type="AlphaFoldDB" id="A0A167GHC9"/>
<dbReference type="HAMAP" id="MF_00260">
    <property type="entry name" value="Porphobil_deam"/>
    <property type="match status" value="1"/>
</dbReference>